<keyword evidence="2" id="KW-0812">Transmembrane</keyword>
<feature type="transmembrane region" description="Helical" evidence="2">
    <location>
        <begin position="126"/>
        <end position="147"/>
    </location>
</feature>
<dbReference type="EMBL" id="JAKCXM010000240">
    <property type="protein sequence ID" value="KAJ0397731.1"/>
    <property type="molecule type" value="Genomic_DNA"/>
</dbReference>
<feature type="compositionally biased region" description="Low complexity" evidence="1">
    <location>
        <begin position="95"/>
        <end position="122"/>
    </location>
</feature>
<dbReference type="AlphaFoldDB" id="A0AAD5LZI8"/>
<dbReference type="Proteomes" id="UP001209570">
    <property type="component" value="Unassembled WGS sequence"/>
</dbReference>
<feature type="signal peptide" evidence="3">
    <location>
        <begin position="1"/>
        <end position="34"/>
    </location>
</feature>
<gene>
    <name evidence="4" type="ORF">P43SY_007199</name>
</gene>
<keyword evidence="5" id="KW-1185">Reference proteome</keyword>
<feature type="region of interest" description="Disordered" evidence="1">
    <location>
        <begin position="372"/>
        <end position="394"/>
    </location>
</feature>
<evidence type="ECO:0000256" key="1">
    <source>
        <dbReference type="SAM" id="MobiDB-lite"/>
    </source>
</evidence>
<evidence type="ECO:0000313" key="4">
    <source>
        <dbReference type="EMBL" id="KAJ0397731.1"/>
    </source>
</evidence>
<evidence type="ECO:0000256" key="3">
    <source>
        <dbReference type="SAM" id="SignalP"/>
    </source>
</evidence>
<evidence type="ECO:0008006" key="6">
    <source>
        <dbReference type="Google" id="ProtNLM"/>
    </source>
</evidence>
<evidence type="ECO:0000313" key="5">
    <source>
        <dbReference type="Proteomes" id="UP001209570"/>
    </source>
</evidence>
<reference evidence="4" key="1">
    <citation type="submission" date="2021-12" db="EMBL/GenBank/DDBJ databases">
        <title>Prjna785345.</title>
        <authorList>
            <person name="Rujirawat T."/>
            <person name="Krajaejun T."/>
        </authorList>
    </citation>
    <scope>NUCLEOTIDE SEQUENCE</scope>
    <source>
        <strain evidence="4">Pi057C3</strain>
    </source>
</reference>
<feature type="region of interest" description="Disordered" evidence="1">
    <location>
        <begin position="94"/>
        <end position="122"/>
    </location>
</feature>
<sequence length="394" mass="42736">MGLVPRRRRRSAPCPSPMLWMCVGIALLVATARGDQICETVTKCRKNGGAECDRRNASSPCPPCIYSLAGGEFTCWDKDPVTNTCPYTGVKYDCSSSSNSTLTPSTDSSNTTSTTPPESTDTGSRAILFAAIGGGALVVIIIAVFIVRRRRQGRNMPYAMGSPQVFNSKHGHIKTGSAGAAAPGAAPTPYGHALDSSKEPYNMYPFRKASDPSMLETGGTSDTAYSHVTTDDSLDGMLSDHEMPAMLGDPKPKNRHKSRLSRGFKRINSGGRRGDTDKLNQDVSARCTNSANVFDEYLKMKQEMKFDTDAMSDYASERSSLDRFSLASEITVGGGIPERTLSIADSEYTGDVPRNRAESECYSEMSYNDEKYSFSESMDEGDAVDLPVDREVEI</sequence>
<accession>A0AAD5LZI8</accession>
<keyword evidence="3" id="KW-0732">Signal</keyword>
<evidence type="ECO:0000256" key="2">
    <source>
        <dbReference type="SAM" id="Phobius"/>
    </source>
</evidence>
<keyword evidence="2" id="KW-1133">Transmembrane helix</keyword>
<protein>
    <recommendedName>
        <fullName evidence="6">Carbohydrate-binding protein</fullName>
    </recommendedName>
</protein>
<keyword evidence="2" id="KW-0472">Membrane</keyword>
<name>A0AAD5LZI8_PYTIN</name>
<proteinExistence type="predicted"/>
<comment type="caution">
    <text evidence="4">The sequence shown here is derived from an EMBL/GenBank/DDBJ whole genome shotgun (WGS) entry which is preliminary data.</text>
</comment>
<organism evidence="4 5">
    <name type="scientific">Pythium insidiosum</name>
    <name type="common">Pythiosis disease agent</name>
    <dbReference type="NCBI Taxonomy" id="114742"/>
    <lineage>
        <taxon>Eukaryota</taxon>
        <taxon>Sar</taxon>
        <taxon>Stramenopiles</taxon>
        <taxon>Oomycota</taxon>
        <taxon>Peronosporomycetes</taxon>
        <taxon>Pythiales</taxon>
        <taxon>Pythiaceae</taxon>
        <taxon>Pythium</taxon>
    </lineage>
</organism>
<feature type="chain" id="PRO_5042269867" description="Carbohydrate-binding protein" evidence="3">
    <location>
        <begin position="35"/>
        <end position="394"/>
    </location>
</feature>